<comment type="caution">
    <text evidence="2">The sequence shown here is derived from an EMBL/GenBank/DDBJ whole genome shotgun (WGS) entry which is preliminary data.</text>
</comment>
<evidence type="ECO:0000256" key="1">
    <source>
        <dbReference type="SAM" id="MobiDB-lite"/>
    </source>
</evidence>
<gene>
    <name evidence="2" type="ORF">M0638_01395</name>
</gene>
<organism evidence="2 3">
    <name type="scientific">Roseomonas acroporae</name>
    <dbReference type="NCBI Taxonomy" id="2937791"/>
    <lineage>
        <taxon>Bacteria</taxon>
        <taxon>Pseudomonadati</taxon>
        <taxon>Pseudomonadota</taxon>
        <taxon>Alphaproteobacteria</taxon>
        <taxon>Acetobacterales</taxon>
        <taxon>Roseomonadaceae</taxon>
        <taxon>Roseomonas</taxon>
    </lineage>
</organism>
<proteinExistence type="predicted"/>
<protein>
    <recommendedName>
        <fullName evidence="4">Anti-sigma factor NepR domain-containing protein</fullName>
    </recommendedName>
</protein>
<accession>A0A9X1Y6A4</accession>
<feature type="region of interest" description="Disordered" evidence="1">
    <location>
        <begin position="1"/>
        <end position="24"/>
    </location>
</feature>
<dbReference type="Proteomes" id="UP001139516">
    <property type="component" value="Unassembled WGS sequence"/>
</dbReference>
<keyword evidence="3" id="KW-1185">Reference proteome</keyword>
<evidence type="ECO:0000313" key="3">
    <source>
        <dbReference type="Proteomes" id="UP001139516"/>
    </source>
</evidence>
<evidence type="ECO:0008006" key="4">
    <source>
        <dbReference type="Google" id="ProtNLM"/>
    </source>
</evidence>
<evidence type="ECO:0000313" key="2">
    <source>
        <dbReference type="EMBL" id="MCK8783035.1"/>
    </source>
</evidence>
<name>A0A9X1Y6A4_9PROT</name>
<dbReference type="EMBL" id="JALPRX010000006">
    <property type="protein sequence ID" value="MCK8783035.1"/>
    <property type="molecule type" value="Genomic_DNA"/>
</dbReference>
<dbReference type="AlphaFoldDB" id="A0A9X1Y6A4"/>
<sequence>MTAPRNPTDPRSATDGEVRLPPEPGELAFDRWVRDELGRLYDATLSEPVPEELLRLLDPDPERN</sequence>
<reference evidence="2" key="1">
    <citation type="submission" date="2022-04" db="EMBL/GenBank/DDBJ databases">
        <title>Roseomonas acroporae sp. nov., isolated from coral Acropora digitifera.</title>
        <authorList>
            <person name="Sun H."/>
        </authorList>
    </citation>
    <scope>NUCLEOTIDE SEQUENCE</scope>
    <source>
        <strain evidence="2">NAR14</strain>
    </source>
</reference>